<dbReference type="Gene3D" id="2.60.40.2360">
    <property type="entry name" value="Intracellular proteinase inhibitor BsuPI"/>
    <property type="match status" value="1"/>
</dbReference>
<feature type="signal peptide" evidence="2">
    <location>
        <begin position="1"/>
        <end position="20"/>
    </location>
</feature>
<dbReference type="STRING" id="745820.SAMN04488053_102258"/>
<organism evidence="4 5">
    <name type="scientific">Alkalicoccus daliensis</name>
    <dbReference type="NCBI Taxonomy" id="745820"/>
    <lineage>
        <taxon>Bacteria</taxon>
        <taxon>Bacillati</taxon>
        <taxon>Bacillota</taxon>
        <taxon>Bacilli</taxon>
        <taxon>Bacillales</taxon>
        <taxon>Bacillaceae</taxon>
        <taxon>Alkalicoccus</taxon>
    </lineage>
</organism>
<dbReference type="InterPro" id="IPR038144">
    <property type="entry name" value="IPI"/>
</dbReference>
<protein>
    <submittedName>
        <fullName evidence="4">Intracellular proteinase inhibitor</fullName>
    </submittedName>
</protein>
<dbReference type="Pfam" id="PF12690">
    <property type="entry name" value="BsuPI"/>
    <property type="match status" value="1"/>
</dbReference>
<evidence type="ECO:0000313" key="5">
    <source>
        <dbReference type="Proteomes" id="UP000198778"/>
    </source>
</evidence>
<name>A0A1H0CWM4_9BACI</name>
<gene>
    <name evidence="4" type="ORF">SAMN04488053_102258</name>
</gene>
<evidence type="ECO:0000256" key="1">
    <source>
        <dbReference type="SAM" id="MobiDB-lite"/>
    </source>
</evidence>
<dbReference type="OrthoDB" id="1357684at2"/>
<dbReference type="PROSITE" id="PS51257">
    <property type="entry name" value="PROKAR_LIPOPROTEIN"/>
    <property type="match status" value="1"/>
</dbReference>
<dbReference type="RefSeq" id="WP_090841559.1">
    <property type="nucleotide sequence ID" value="NZ_FNIL01000002.1"/>
</dbReference>
<reference evidence="5" key="1">
    <citation type="submission" date="2016-10" db="EMBL/GenBank/DDBJ databases">
        <authorList>
            <person name="Varghese N."/>
            <person name="Submissions S."/>
        </authorList>
    </citation>
    <scope>NUCLEOTIDE SEQUENCE [LARGE SCALE GENOMIC DNA]</scope>
    <source>
        <strain evidence="5">CGMCC 1.10369</strain>
    </source>
</reference>
<keyword evidence="5" id="KW-1185">Reference proteome</keyword>
<proteinExistence type="predicted"/>
<feature type="domain" description="Intracellular proteinase inhibitor BsuPI" evidence="3">
    <location>
        <begin position="71"/>
        <end position="164"/>
    </location>
</feature>
<sequence>MKYTVLAAILLLSACGTLQAPENSNNVPEENLQEPAENNVEEAQAENQPEENQSEENTAGNEGEALEDTSFQLEAEKDGSTVHVTMKLLNETEEAKEITFRSGQKYHLVIRTEAGEEVYDYAADMMFTQAIETMTLEPGGEMVFEETWEGEAEGPLTVEAGITADEIDGAAPETSSLQETVTVD</sequence>
<evidence type="ECO:0000256" key="2">
    <source>
        <dbReference type="SAM" id="SignalP"/>
    </source>
</evidence>
<dbReference type="AlphaFoldDB" id="A0A1H0CWM4"/>
<feature type="chain" id="PRO_5011518427" evidence="2">
    <location>
        <begin position="21"/>
        <end position="184"/>
    </location>
</feature>
<dbReference type="EMBL" id="FNIL01000002">
    <property type="protein sequence ID" value="SDN62297.1"/>
    <property type="molecule type" value="Genomic_DNA"/>
</dbReference>
<evidence type="ECO:0000259" key="3">
    <source>
        <dbReference type="Pfam" id="PF12690"/>
    </source>
</evidence>
<keyword evidence="2" id="KW-0732">Signal</keyword>
<dbReference type="InterPro" id="IPR020481">
    <property type="entry name" value="Intracell_prot_inh_BsuPI"/>
</dbReference>
<dbReference type="Proteomes" id="UP000198778">
    <property type="component" value="Unassembled WGS sequence"/>
</dbReference>
<feature type="region of interest" description="Disordered" evidence="1">
    <location>
        <begin position="19"/>
        <end position="65"/>
    </location>
</feature>
<accession>A0A1H0CWM4</accession>
<evidence type="ECO:0000313" key="4">
    <source>
        <dbReference type="EMBL" id="SDN62297.1"/>
    </source>
</evidence>
<feature type="compositionally biased region" description="Acidic residues" evidence="1">
    <location>
        <begin position="39"/>
        <end position="54"/>
    </location>
</feature>